<name>A0A4W2FGP9_BOBOX</name>
<dbReference type="STRING" id="30522.A0A4W2FGP9"/>
<dbReference type="Proteomes" id="UP000314981">
    <property type="component" value="Chromosome 18"/>
</dbReference>
<dbReference type="PANTHER" id="PTHR37455">
    <property type="entry name" value="GENE, 27021-RELATED"/>
    <property type="match status" value="1"/>
</dbReference>
<dbReference type="Pfam" id="PF15366">
    <property type="entry name" value="DUF4597"/>
    <property type="match status" value="1"/>
</dbReference>
<proteinExistence type="predicted"/>
<sequence length="127" mass="13547">MGLKLTCLKGLKMCVSSSGSHDEAPVLSDKHLDVPNIIITPPTPTGVALPRDTRRAGEVLLSGWGAGVGVCSCALLKIYTWICTHSTLGPCPWHQPQQVMVYGIISSIASSGSWVSHGWGRVGLPRW</sequence>
<dbReference type="Ensembl" id="ENSBIXT00005009612.1">
    <property type="protein sequence ID" value="ENSBIXP00005003801.1"/>
    <property type="gene ID" value="ENSBIXG00005000642.1"/>
</dbReference>
<evidence type="ECO:0000313" key="3">
    <source>
        <dbReference type="Proteomes" id="UP000429181"/>
    </source>
</evidence>
<dbReference type="Ensembl" id="ENSBIXT00000015799.1">
    <property type="protein sequence ID" value="ENSBIXP00000031720.1"/>
    <property type="gene ID" value="ENSBIXG00000007903.1"/>
</dbReference>
<reference evidence="1" key="2">
    <citation type="submission" date="2025-05" db="UniProtKB">
        <authorList>
            <consortium name="Ensembl"/>
        </authorList>
    </citation>
    <scope>IDENTIFICATION</scope>
</reference>
<dbReference type="PANTHER" id="PTHR37455:SF1">
    <property type="entry name" value="SIMILAR TO 1190005I06RIK PROTEIN"/>
    <property type="match status" value="1"/>
</dbReference>
<organism evidence="1 3">
    <name type="scientific">Bos indicus x Bos taurus</name>
    <name type="common">Hybrid cattle</name>
    <dbReference type="NCBI Taxonomy" id="30522"/>
    <lineage>
        <taxon>Eukaryota</taxon>
        <taxon>Metazoa</taxon>
        <taxon>Chordata</taxon>
        <taxon>Craniata</taxon>
        <taxon>Vertebrata</taxon>
        <taxon>Euteleostomi</taxon>
        <taxon>Mammalia</taxon>
        <taxon>Eutheria</taxon>
        <taxon>Laurasiatheria</taxon>
        <taxon>Artiodactyla</taxon>
        <taxon>Ruminantia</taxon>
        <taxon>Pecora</taxon>
        <taxon>Bovidae</taxon>
        <taxon>Bovinae</taxon>
        <taxon>Bos</taxon>
    </lineage>
</organism>
<protein>
    <submittedName>
        <fullName evidence="1">Uncharacterized protein</fullName>
    </submittedName>
</protein>
<evidence type="ECO:0000313" key="2">
    <source>
        <dbReference type="Proteomes" id="UP000314981"/>
    </source>
</evidence>
<dbReference type="GeneTree" id="ENSGT00390000015933"/>
<evidence type="ECO:0000313" key="1">
    <source>
        <dbReference type="Ensembl" id="ENSBIXP00005003801.1"/>
    </source>
</evidence>
<dbReference type="Proteomes" id="UP000429181">
    <property type="component" value="Chromosome 18"/>
</dbReference>
<keyword evidence="2" id="KW-1185">Reference proteome</keyword>
<reference evidence="2 3" key="1">
    <citation type="submission" date="2018-11" db="EMBL/GenBank/DDBJ databases">
        <title>Haplotype-resolved cattle genomes.</title>
        <authorList>
            <person name="Low W.Y."/>
            <person name="Tearle R."/>
            <person name="Bickhart D.M."/>
            <person name="Rosen B.D."/>
            <person name="Koren S."/>
            <person name="Rhie A."/>
            <person name="Hiendleder S."/>
            <person name="Phillippy A.M."/>
            <person name="Smith T.P.L."/>
            <person name="Williams J.L."/>
        </authorList>
    </citation>
    <scope>NUCLEOTIDE SEQUENCE [LARGE SCALE GENOMIC DNA]</scope>
</reference>
<dbReference type="InterPro" id="IPR027864">
    <property type="entry name" value="DUF4597"/>
</dbReference>
<dbReference type="AlphaFoldDB" id="A0A4W2FGP9"/>
<gene>
    <name evidence="1" type="primary">C18H16orf74</name>
</gene>
<accession>A0A4W2FGP9</accession>